<name>A0A7U2I172_PHANO</name>
<protein>
    <submittedName>
        <fullName evidence="1">Uncharacterized protein</fullName>
    </submittedName>
</protein>
<dbReference type="RefSeq" id="XP_001794619.1">
    <property type="nucleotide sequence ID" value="XM_001794567.1"/>
</dbReference>
<dbReference type="KEGG" id="pno:SNOG_04195"/>
<sequence>MSSNLPTLRQQLGLPEQDDTCRNYSVSAPIDPPTPIEIVLYDLKVIETHVPHVKALGGDQWAIHQQIRRELYEHIEQCQKERDRLQYETDKRWVKELRDIQVRQALRNGFKLSDESRARLARVMNRVLRYEMVNGITHTEAGEV</sequence>
<evidence type="ECO:0000313" key="1">
    <source>
        <dbReference type="EMBL" id="QRC98083.1"/>
    </source>
</evidence>
<dbReference type="AlphaFoldDB" id="A0A7U2I172"/>
<dbReference type="Proteomes" id="UP000663193">
    <property type="component" value="Chromosome 8"/>
</dbReference>
<evidence type="ECO:0000313" key="2">
    <source>
        <dbReference type="Proteomes" id="UP000663193"/>
    </source>
</evidence>
<organism evidence="1 2">
    <name type="scientific">Phaeosphaeria nodorum (strain SN15 / ATCC MYA-4574 / FGSC 10173)</name>
    <name type="common">Glume blotch fungus</name>
    <name type="synonym">Parastagonospora nodorum</name>
    <dbReference type="NCBI Taxonomy" id="321614"/>
    <lineage>
        <taxon>Eukaryota</taxon>
        <taxon>Fungi</taxon>
        <taxon>Dikarya</taxon>
        <taxon>Ascomycota</taxon>
        <taxon>Pezizomycotina</taxon>
        <taxon>Dothideomycetes</taxon>
        <taxon>Pleosporomycetidae</taxon>
        <taxon>Pleosporales</taxon>
        <taxon>Pleosporineae</taxon>
        <taxon>Phaeosphaeriaceae</taxon>
        <taxon>Parastagonospora</taxon>
    </lineage>
</organism>
<keyword evidence="2" id="KW-1185">Reference proteome</keyword>
<accession>A0A7U2I172</accession>
<proteinExistence type="predicted"/>
<dbReference type="VEuPathDB" id="FungiDB:JI435_041950"/>
<dbReference type="EMBL" id="CP069030">
    <property type="protein sequence ID" value="QRC98083.1"/>
    <property type="molecule type" value="Genomic_DNA"/>
</dbReference>
<reference evidence="2" key="1">
    <citation type="journal article" date="2021" name="BMC Genomics">
        <title>Chromosome-level genome assembly and manually-curated proteome of model necrotroph Parastagonospora nodorum Sn15 reveals a genome-wide trove of candidate effector homologs, and redundancy of virulence-related functions within an accessory chromosome.</title>
        <authorList>
            <person name="Bertazzoni S."/>
            <person name="Jones D.A.B."/>
            <person name="Phan H.T."/>
            <person name="Tan K.-C."/>
            <person name="Hane J.K."/>
        </authorList>
    </citation>
    <scope>NUCLEOTIDE SEQUENCE [LARGE SCALE GENOMIC DNA]</scope>
    <source>
        <strain evidence="2">SN15 / ATCC MYA-4574 / FGSC 10173)</strain>
    </source>
</reference>
<gene>
    <name evidence="1" type="ORF">JI435_041950</name>
</gene>